<dbReference type="OrthoDB" id="1718299at2759"/>
<dbReference type="GeneID" id="115949946"/>
<evidence type="ECO:0000256" key="3">
    <source>
        <dbReference type="ARBA" id="ARBA00023027"/>
    </source>
</evidence>
<accession>A0A7N2LYG8</accession>
<sequence>MELVTSKGTSSSLFTHQSKKFNVFLSFTGIDTRRGFTSHLYHALCQQGIDTFIDNDLKKGDKISDVLINIIENSTMSIIIFSENYASSTWCLDELAKIVECRNKNNQIVQPVFYMVEPSYVRYQREKFEEALTKHEQRFKNSVQRWRDALHEAAGYSGWHFKVNDSF</sequence>
<evidence type="ECO:0000313" key="6">
    <source>
        <dbReference type="EnsemblPlants" id="QL06p019558:mrna"/>
    </source>
</evidence>
<evidence type="ECO:0000256" key="1">
    <source>
        <dbReference type="ARBA" id="ARBA00011982"/>
    </source>
</evidence>
<protein>
    <recommendedName>
        <fullName evidence="1">ADP-ribosyl cyclase/cyclic ADP-ribose hydrolase</fullName>
        <ecNumber evidence="1">3.2.2.6</ecNumber>
    </recommendedName>
</protein>
<keyword evidence="2" id="KW-0378">Hydrolase</keyword>
<dbReference type="GO" id="GO:0007165">
    <property type="term" value="P:signal transduction"/>
    <property type="evidence" value="ECO:0007669"/>
    <property type="project" value="InterPro"/>
</dbReference>
<dbReference type="EC" id="3.2.2.6" evidence="1"/>
<keyword evidence="7" id="KW-1185">Reference proteome</keyword>
<comment type="catalytic activity">
    <reaction evidence="4">
        <text>NAD(+) + H2O = ADP-D-ribose + nicotinamide + H(+)</text>
        <dbReference type="Rhea" id="RHEA:16301"/>
        <dbReference type="ChEBI" id="CHEBI:15377"/>
        <dbReference type="ChEBI" id="CHEBI:15378"/>
        <dbReference type="ChEBI" id="CHEBI:17154"/>
        <dbReference type="ChEBI" id="CHEBI:57540"/>
        <dbReference type="ChEBI" id="CHEBI:57967"/>
        <dbReference type="EC" id="3.2.2.6"/>
    </reaction>
    <physiologicalReaction direction="left-to-right" evidence="4">
        <dbReference type="Rhea" id="RHEA:16302"/>
    </physiologicalReaction>
</comment>
<dbReference type="SMART" id="SM00255">
    <property type="entry name" value="TIR"/>
    <property type="match status" value="1"/>
</dbReference>
<dbReference type="InterPro" id="IPR035897">
    <property type="entry name" value="Toll_tir_struct_dom_sf"/>
</dbReference>
<name>A0A7N2LYG8_QUELO</name>
<keyword evidence="3" id="KW-0520">NAD</keyword>
<dbReference type="KEGG" id="qlo:115949946"/>
<dbReference type="PANTHER" id="PTHR32009">
    <property type="entry name" value="TMV RESISTANCE PROTEIN N-LIKE"/>
    <property type="match status" value="1"/>
</dbReference>
<dbReference type="Gramene" id="QL06p019558:mrna">
    <property type="protein sequence ID" value="QL06p019558:mrna"/>
    <property type="gene ID" value="QL06p019558"/>
</dbReference>
<proteinExistence type="predicted"/>
<evidence type="ECO:0000256" key="2">
    <source>
        <dbReference type="ARBA" id="ARBA00022801"/>
    </source>
</evidence>
<feature type="domain" description="TIR" evidence="5">
    <location>
        <begin position="19"/>
        <end position="167"/>
    </location>
</feature>
<dbReference type="InterPro" id="IPR000157">
    <property type="entry name" value="TIR_dom"/>
</dbReference>
<dbReference type="AlphaFoldDB" id="A0A7N2LYG8"/>
<dbReference type="Pfam" id="PF01582">
    <property type="entry name" value="TIR"/>
    <property type="match status" value="1"/>
</dbReference>
<dbReference type="RefSeq" id="XP_030923066.1">
    <property type="nucleotide sequence ID" value="XM_031067206.1"/>
</dbReference>
<dbReference type="FunFam" id="3.40.50.10140:FF:000007">
    <property type="entry name" value="Disease resistance protein (TIR-NBS-LRR class)"/>
    <property type="match status" value="1"/>
</dbReference>
<evidence type="ECO:0000256" key="4">
    <source>
        <dbReference type="ARBA" id="ARBA00047304"/>
    </source>
</evidence>
<dbReference type="EMBL" id="LRBV02000006">
    <property type="status" value="NOT_ANNOTATED_CDS"/>
    <property type="molecule type" value="Genomic_DNA"/>
</dbReference>
<dbReference type="OMA" id="EICVIPA"/>
<dbReference type="Gene3D" id="3.40.50.10140">
    <property type="entry name" value="Toll/interleukin-1 receptor homology (TIR) domain"/>
    <property type="match status" value="1"/>
</dbReference>
<reference evidence="6 7" key="1">
    <citation type="journal article" date="2016" name="G3 (Bethesda)">
        <title>First Draft Assembly and Annotation of the Genome of a California Endemic Oak Quercus lobata Nee (Fagaceae).</title>
        <authorList>
            <person name="Sork V.L."/>
            <person name="Fitz-Gibbon S.T."/>
            <person name="Puiu D."/>
            <person name="Crepeau M."/>
            <person name="Gugger P.F."/>
            <person name="Sherman R."/>
            <person name="Stevens K."/>
            <person name="Langley C.H."/>
            <person name="Pellegrini M."/>
            <person name="Salzberg S.L."/>
        </authorList>
    </citation>
    <scope>NUCLEOTIDE SEQUENCE [LARGE SCALE GENOMIC DNA]</scope>
    <source>
        <strain evidence="6 7">cv. SW786</strain>
    </source>
</reference>
<dbReference type="PROSITE" id="PS50104">
    <property type="entry name" value="TIR"/>
    <property type="match status" value="1"/>
</dbReference>
<dbReference type="EnsemblPlants" id="QL06p019558:mrna">
    <property type="protein sequence ID" value="QL06p019558:mrna"/>
    <property type="gene ID" value="QL06p019558"/>
</dbReference>
<dbReference type="PANTHER" id="PTHR32009:SF39">
    <property type="entry name" value="TIR DOMAIN-CONTAINING PROTEIN"/>
    <property type="match status" value="1"/>
</dbReference>
<dbReference type="SUPFAM" id="SSF52200">
    <property type="entry name" value="Toll/Interleukin receptor TIR domain"/>
    <property type="match status" value="1"/>
</dbReference>
<gene>
    <name evidence="6" type="primary">LOC115949946</name>
</gene>
<evidence type="ECO:0000313" key="7">
    <source>
        <dbReference type="Proteomes" id="UP000594261"/>
    </source>
</evidence>
<reference evidence="6" key="2">
    <citation type="submission" date="2021-01" db="UniProtKB">
        <authorList>
            <consortium name="EnsemblPlants"/>
        </authorList>
    </citation>
    <scope>IDENTIFICATION</scope>
</reference>
<dbReference type="InParanoid" id="A0A7N2LYG8"/>
<dbReference type="GO" id="GO:0061809">
    <property type="term" value="F:NAD+ nucleosidase activity, cyclic ADP-ribose generating"/>
    <property type="evidence" value="ECO:0007669"/>
    <property type="project" value="UniProtKB-EC"/>
</dbReference>
<organism evidence="6 7">
    <name type="scientific">Quercus lobata</name>
    <name type="common">Valley oak</name>
    <dbReference type="NCBI Taxonomy" id="97700"/>
    <lineage>
        <taxon>Eukaryota</taxon>
        <taxon>Viridiplantae</taxon>
        <taxon>Streptophyta</taxon>
        <taxon>Embryophyta</taxon>
        <taxon>Tracheophyta</taxon>
        <taxon>Spermatophyta</taxon>
        <taxon>Magnoliopsida</taxon>
        <taxon>eudicotyledons</taxon>
        <taxon>Gunneridae</taxon>
        <taxon>Pentapetalae</taxon>
        <taxon>rosids</taxon>
        <taxon>fabids</taxon>
        <taxon>Fagales</taxon>
        <taxon>Fagaceae</taxon>
        <taxon>Quercus</taxon>
    </lineage>
</organism>
<dbReference type="Proteomes" id="UP000594261">
    <property type="component" value="Chromosome 6"/>
</dbReference>
<evidence type="ECO:0000259" key="5">
    <source>
        <dbReference type="PROSITE" id="PS50104"/>
    </source>
</evidence>